<evidence type="ECO:0000259" key="2">
    <source>
        <dbReference type="Pfam" id="PF17921"/>
    </source>
</evidence>
<evidence type="ECO:0000313" key="3">
    <source>
        <dbReference type="Proteomes" id="UP000813463"/>
    </source>
</evidence>
<reference evidence="4" key="2">
    <citation type="submission" date="2025-08" db="UniProtKB">
        <authorList>
            <consortium name="RefSeq"/>
        </authorList>
    </citation>
    <scope>IDENTIFICATION</scope>
    <source>
        <tissue evidence="4">Leaf</tissue>
    </source>
</reference>
<dbReference type="Proteomes" id="UP000813463">
    <property type="component" value="Chromosome 2"/>
</dbReference>
<dbReference type="PANTHER" id="PTHR48475:SF2">
    <property type="entry name" value="RIBONUCLEASE H"/>
    <property type="match status" value="1"/>
</dbReference>
<dbReference type="PANTHER" id="PTHR48475">
    <property type="entry name" value="RIBONUCLEASE H"/>
    <property type="match status" value="1"/>
</dbReference>
<feature type="domain" description="RNase H type-1" evidence="1">
    <location>
        <begin position="143"/>
        <end position="260"/>
    </location>
</feature>
<reference evidence="3" key="1">
    <citation type="journal article" date="2021" name="Nat. Commun.">
        <title>Genomic analyses provide insights into spinach domestication and the genetic basis of agronomic traits.</title>
        <authorList>
            <person name="Cai X."/>
            <person name="Sun X."/>
            <person name="Xu C."/>
            <person name="Sun H."/>
            <person name="Wang X."/>
            <person name="Ge C."/>
            <person name="Zhang Z."/>
            <person name="Wang Q."/>
            <person name="Fei Z."/>
            <person name="Jiao C."/>
            <person name="Wang Q."/>
        </authorList>
    </citation>
    <scope>NUCLEOTIDE SEQUENCE [LARGE SCALE GENOMIC DNA]</scope>
    <source>
        <strain evidence="3">cv. Varoflay</strain>
    </source>
</reference>
<dbReference type="OrthoDB" id="101614at2759"/>
<dbReference type="AlphaFoldDB" id="A0A9R0J6H6"/>
<accession>A0A9R0J6H6</accession>
<dbReference type="KEGG" id="soe:110800565"/>
<dbReference type="InterPro" id="IPR036397">
    <property type="entry name" value="RNaseH_sf"/>
</dbReference>
<dbReference type="GO" id="GO:0004523">
    <property type="term" value="F:RNA-DNA hybrid ribonuclease activity"/>
    <property type="evidence" value="ECO:0007669"/>
    <property type="project" value="InterPro"/>
</dbReference>
<protein>
    <recommendedName>
        <fullName evidence="5">RNase H type-1 domain-containing protein</fullName>
    </recommendedName>
</protein>
<evidence type="ECO:0000259" key="1">
    <source>
        <dbReference type="Pfam" id="PF13456"/>
    </source>
</evidence>
<sequence length="448" mass="51165">MRLFGHIRQKKSKFEWSDEAEAAFLKLKDHLHIPPRLVSPLQGEVLLSGSIRTLAECSSPYGERRGADARLLCEPCPAERRCKITKLEAAGRMLNWAIELNAFDISYEPRKAIKGQAFADFIVEMRRHVFSKNTKIVWIVHVDGSSRQNGCGAGIICQSPEEDTYEYSMRLNFQESYNEAEYEALLCGIKMCKTGGAEEILALSDSQLIVSQVNGDYEARDPPMIKYMQAVHQEVEHLKSFQVRQVPLSENNQADTLSKVASSASCDTSHHVFWEVKDHKSIEQLVAAILDRTSTWMDDIINFKMNGALPDDPKQVAKLQKKCYWFEMWNGTLYKKSYSRPLLRCVTPEKGHEILEDIHQGLCSSHIGGRALAEKTLWNGYYWPTLKEDAFSLVKKCDKCQRFAHLIHRPARILTPITSPVPFFKWGMDLLGPYTARTWREALCYCCC</sequence>
<feature type="domain" description="Integrase zinc-binding" evidence="2">
    <location>
        <begin position="349"/>
        <end position="403"/>
    </location>
</feature>
<evidence type="ECO:0008006" key="5">
    <source>
        <dbReference type="Google" id="ProtNLM"/>
    </source>
</evidence>
<organism evidence="3 4">
    <name type="scientific">Spinacia oleracea</name>
    <name type="common">Spinach</name>
    <dbReference type="NCBI Taxonomy" id="3562"/>
    <lineage>
        <taxon>Eukaryota</taxon>
        <taxon>Viridiplantae</taxon>
        <taxon>Streptophyta</taxon>
        <taxon>Embryophyta</taxon>
        <taxon>Tracheophyta</taxon>
        <taxon>Spermatophyta</taxon>
        <taxon>Magnoliopsida</taxon>
        <taxon>eudicotyledons</taxon>
        <taxon>Gunneridae</taxon>
        <taxon>Pentapetalae</taxon>
        <taxon>Caryophyllales</taxon>
        <taxon>Chenopodiaceae</taxon>
        <taxon>Chenopodioideae</taxon>
        <taxon>Anserineae</taxon>
        <taxon>Spinacia</taxon>
    </lineage>
</organism>
<dbReference type="GO" id="GO:0003676">
    <property type="term" value="F:nucleic acid binding"/>
    <property type="evidence" value="ECO:0007669"/>
    <property type="project" value="InterPro"/>
</dbReference>
<dbReference type="Gene3D" id="1.10.340.70">
    <property type="match status" value="1"/>
</dbReference>
<evidence type="ECO:0000313" key="4">
    <source>
        <dbReference type="RefSeq" id="XP_021861572.1"/>
    </source>
</evidence>
<dbReference type="InterPro" id="IPR041588">
    <property type="entry name" value="Integrase_H2C2"/>
</dbReference>
<dbReference type="GeneID" id="110800565"/>
<proteinExistence type="predicted"/>
<dbReference type="CDD" id="cd09279">
    <property type="entry name" value="RNase_HI_like"/>
    <property type="match status" value="1"/>
</dbReference>
<dbReference type="Gene3D" id="3.30.420.10">
    <property type="entry name" value="Ribonuclease H-like superfamily/Ribonuclease H"/>
    <property type="match status" value="1"/>
</dbReference>
<dbReference type="Pfam" id="PF13456">
    <property type="entry name" value="RVT_3"/>
    <property type="match status" value="1"/>
</dbReference>
<dbReference type="Pfam" id="PF17921">
    <property type="entry name" value="Integrase_H2C2"/>
    <property type="match status" value="1"/>
</dbReference>
<name>A0A9R0J6H6_SPIOL</name>
<keyword evidence="3" id="KW-1185">Reference proteome</keyword>
<dbReference type="InterPro" id="IPR012337">
    <property type="entry name" value="RNaseH-like_sf"/>
</dbReference>
<dbReference type="RefSeq" id="XP_021861572.1">
    <property type="nucleotide sequence ID" value="XM_022005880.1"/>
</dbReference>
<dbReference type="InterPro" id="IPR002156">
    <property type="entry name" value="RNaseH_domain"/>
</dbReference>
<dbReference type="SUPFAM" id="SSF53098">
    <property type="entry name" value="Ribonuclease H-like"/>
    <property type="match status" value="1"/>
</dbReference>
<gene>
    <name evidence="4" type="primary">LOC110800565</name>
</gene>